<dbReference type="AlphaFoldDB" id="A0A8H7AGL7"/>
<feature type="region of interest" description="Disordered" evidence="1">
    <location>
        <begin position="531"/>
        <end position="579"/>
    </location>
</feature>
<feature type="region of interest" description="Disordered" evidence="1">
    <location>
        <begin position="922"/>
        <end position="946"/>
    </location>
</feature>
<feature type="compositionally biased region" description="Low complexity" evidence="1">
    <location>
        <begin position="858"/>
        <end position="875"/>
    </location>
</feature>
<dbReference type="EMBL" id="JAACFV010000127">
    <property type="protein sequence ID" value="KAF7504800.1"/>
    <property type="molecule type" value="Genomic_DNA"/>
</dbReference>
<feature type="compositionally biased region" description="Basic and acidic residues" evidence="1">
    <location>
        <begin position="547"/>
        <end position="559"/>
    </location>
</feature>
<sequence>MEDVPPSYESAVNRNAWNTIAPWIPSGDLCSASLVCRKWHTIFAPFLWGDPASHFGTQNDAVYVALTRFKRTLRRVRLSVRQLTHTLHLPPALSEIYGGPNPYWLRDVLEHLPNLQSLIVSGLPFFDHHSLIALRHASSARRPSLESEDERPQYDLKLLLAEREPNTTSAGLREALFHFPHLVYLDLSYTSPVRDASVLSALANLWDLQVLKLRGVGMRDGDAEVLANAIGIRVRLLDLRENHLTDMAVRSLMQACFLPPDRLPSSENMNTRQIEDWPVGMAPGPDLLSLDSLRSEELDCELLKQLTHPLTGRLALEDIPHKGLTHLYIADNNLSVEGLASLLKSTRLHLLDGGSVDTVKTISRSKSLSSPTSYRDNVRLPGVEKLVPLLRAYASHNLTYLRVNHAVVTEMIQTKAGSPKTSSVVELASEGTVVVEAPASAHYALELASENDPVFELSAEPALPRSELAGDCIHFALSPPVNNMPDQSGAISDIGTVLPKRGDEALAPEVVTNGTSGKSDLDEEEVVLNASGSGLVSKNSQAAARSNRNDRDTPDRRNDTLNTLPSIFHHKGPAPPSSSTTRLAQIERLLQKRPFDSASAPASIGTLRTDHVDDTHPICTYLHPSHLPNLRTLVLTGVPTHVPASSPIIAALLRFISACADEAYLAVLRAQTLYSLPPGHARQTAEIQHARSLFALRTIVLEMDISNPSPAPGGKAWDHSCAKVNMLRSSTGDRDSEALWSAAENDFSFFGEEGEEKDECGIYHHEPGKYFPTASMGEKVVLDPEDNQTHNHSPGNTLRPPDSLPLRSPSTPHPAALQSPTSFQSPRNLPLGRNRSSSIAASNKRRESLASTPQHVTSPPSEMPEMPETIRSSSHTPPPPVVSSPQAKEEEPMVDLVAELAKFRKEKKSEYEASLLNWRVRNNPYDPYNNVSHGEAGNSDKEDMPFVEGHWKGEMKIVRNAAPKGRTGVVDMYGNYFEKGYLYP</sequence>
<gene>
    <name evidence="2" type="ORF">GJ744_001733</name>
</gene>
<feature type="compositionally biased region" description="Polar residues" evidence="1">
    <location>
        <begin position="531"/>
        <end position="546"/>
    </location>
</feature>
<dbReference type="Proteomes" id="UP000606974">
    <property type="component" value="Unassembled WGS sequence"/>
</dbReference>
<protein>
    <recommendedName>
        <fullName evidence="4">F-box domain-containing protein</fullName>
    </recommendedName>
</protein>
<comment type="caution">
    <text evidence="2">The sequence shown here is derived from an EMBL/GenBank/DDBJ whole genome shotgun (WGS) entry which is preliminary data.</text>
</comment>
<feature type="compositionally biased region" description="Low complexity" evidence="1">
    <location>
        <begin position="797"/>
        <end position="810"/>
    </location>
</feature>
<keyword evidence="3" id="KW-1185">Reference proteome</keyword>
<dbReference type="OrthoDB" id="408631at2759"/>
<dbReference type="InterPro" id="IPR032675">
    <property type="entry name" value="LRR_dom_sf"/>
</dbReference>
<evidence type="ECO:0000313" key="2">
    <source>
        <dbReference type="EMBL" id="KAF7504800.1"/>
    </source>
</evidence>
<dbReference type="Gene3D" id="3.80.10.10">
    <property type="entry name" value="Ribonuclease Inhibitor"/>
    <property type="match status" value="1"/>
</dbReference>
<proteinExistence type="predicted"/>
<dbReference type="SUPFAM" id="SSF52047">
    <property type="entry name" value="RNI-like"/>
    <property type="match status" value="1"/>
</dbReference>
<name>A0A8H7AGL7_9EURO</name>
<evidence type="ECO:0008006" key="4">
    <source>
        <dbReference type="Google" id="ProtNLM"/>
    </source>
</evidence>
<reference evidence="2" key="1">
    <citation type="submission" date="2020-02" db="EMBL/GenBank/DDBJ databases">
        <authorList>
            <person name="Palmer J.M."/>
        </authorList>
    </citation>
    <scope>NUCLEOTIDE SEQUENCE</scope>
    <source>
        <strain evidence="2">EPUS1.4</strain>
        <tissue evidence="2">Thallus</tissue>
    </source>
</reference>
<organism evidence="2 3">
    <name type="scientific">Endocarpon pusillum</name>
    <dbReference type="NCBI Taxonomy" id="364733"/>
    <lineage>
        <taxon>Eukaryota</taxon>
        <taxon>Fungi</taxon>
        <taxon>Dikarya</taxon>
        <taxon>Ascomycota</taxon>
        <taxon>Pezizomycotina</taxon>
        <taxon>Eurotiomycetes</taxon>
        <taxon>Chaetothyriomycetidae</taxon>
        <taxon>Verrucariales</taxon>
        <taxon>Verrucariaceae</taxon>
        <taxon>Endocarpon</taxon>
    </lineage>
</organism>
<accession>A0A8H7AGL7</accession>
<feature type="region of interest" description="Disordered" evidence="1">
    <location>
        <begin position="784"/>
        <end position="892"/>
    </location>
</feature>
<evidence type="ECO:0000313" key="3">
    <source>
        <dbReference type="Proteomes" id="UP000606974"/>
    </source>
</evidence>
<evidence type="ECO:0000256" key="1">
    <source>
        <dbReference type="SAM" id="MobiDB-lite"/>
    </source>
</evidence>
<feature type="compositionally biased region" description="Polar residues" evidence="1">
    <location>
        <begin position="818"/>
        <end position="827"/>
    </location>
</feature>